<dbReference type="AlphaFoldDB" id="A0A2T7TEC3"/>
<dbReference type="STRING" id="1440053.GCA_000718095_03741"/>
<name>A0A2T7TEC3_9ACTN</name>
<comment type="caution">
    <text evidence="1">The sequence shown here is derived from an EMBL/GenBank/DDBJ whole genome shotgun (WGS) entry which is preliminary data.</text>
</comment>
<evidence type="ECO:0000313" key="1">
    <source>
        <dbReference type="EMBL" id="PVE13514.1"/>
    </source>
</evidence>
<proteinExistence type="predicted"/>
<sequence>MVGACWDSAFSCVPVRAIAGAGAASRFCRGAEDGDHAVGDLDGTESMLGFVLDSPPERMSAGTCAGSPLSAGS</sequence>
<organism evidence="1 2">
    <name type="scientific">Streptomyces scopuliridis RB72</name>
    <dbReference type="NCBI Taxonomy" id="1440053"/>
    <lineage>
        <taxon>Bacteria</taxon>
        <taxon>Bacillati</taxon>
        <taxon>Actinomycetota</taxon>
        <taxon>Actinomycetes</taxon>
        <taxon>Kitasatosporales</taxon>
        <taxon>Streptomycetaceae</taxon>
        <taxon>Streptomyces</taxon>
    </lineage>
</organism>
<evidence type="ECO:0000313" key="2">
    <source>
        <dbReference type="Proteomes" id="UP000245992"/>
    </source>
</evidence>
<gene>
    <name evidence="1" type="ORF">Y717_18205</name>
</gene>
<protein>
    <submittedName>
        <fullName evidence="1">Uncharacterized protein</fullName>
    </submittedName>
</protein>
<dbReference type="Proteomes" id="UP000245992">
    <property type="component" value="Unassembled WGS sequence"/>
</dbReference>
<keyword evidence="2" id="KW-1185">Reference proteome</keyword>
<dbReference type="EMBL" id="AZSP01000027">
    <property type="protein sequence ID" value="PVE13514.1"/>
    <property type="molecule type" value="Genomic_DNA"/>
</dbReference>
<reference evidence="1 2" key="1">
    <citation type="submission" date="2013-12" db="EMBL/GenBank/DDBJ databases">
        <title>Annotated genome of Streptomyces scopuliridis.</title>
        <authorList>
            <person name="Olson J.B."/>
        </authorList>
    </citation>
    <scope>NUCLEOTIDE SEQUENCE [LARGE SCALE GENOMIC DNA]</scope>
    <source>
        <strain evidence="1 2">RB72</strain>
    </source>
</reference>
<accession>A0A2T7TEC3</accession>